<dbReference type="InterPro" id="IPR010156">
    <property type="entry name" value="CRISPR-assoc_prot_Cas6"/>
</dbReference>
<evidence type="ECO:0000313" key="3">
    <source>
        <dbReference type="EMBL" id="MCL1632494.1"/>
    </source>
</evidence>
<dbReference type="Pfam" id="PF01881">
    <property type="entry name" value="Cas_Cas6_C"/>
    <property type="match status" value="1"/>
</dbReference>
<dbReference type="Gene3D" id="3.30.70.1900">
    <property type="match status" value="1"/>
</dbReference>
<gene>
    <name evidence="3" type="primary">cas6</name>
    <name evidence="3" type="ORF">M3N64_11250</name>
</gene>
<sequence>MRARLTFSINGFPLAFRLGVVSFVKECIRSESKTFYHQLFHIRERQCKPFTFAVYFPRLKVQDDTIIADQMIITISSVSYELMMYLFNGSQKNREYLYKKYSMNLSKFELLREKQISSSRIWMTTLSPILVEDKEGKPVLFNQANFEREFNIIMQKRLRSSENRDLYRPLIFRTIRMKKMVIKENFHQDIKDYLYFTTNTGDFLIEGDIRDLEYLYKNGCSLRSQLGFGMVDLLG</sequence>
<dbReference type="Proteomes" id="UP001203004">
    <property type="component" value="Unassembled WGS sequence"/>
</dbReference>
<evidence type="ECO:0000313" key="4">
    <source>
        <dbReference type="Proteomes" id="UP001203004"/>
    </source>
</evidence>
<reference evidence="3 4" key="1">
    <citation type="submission" date="2022-05" db="EMBL/GenBank/DDBJ databases">
        <title>Sporolactobacillus sp nov CPB3-1, isolated from tree bark (Mangifera indica L.).</title>
        <authorList>
            <person name="Phuengjayaem S."/>
            <person name="Tanasupawat S."/>
        </authorList>
    </citation>
    <scope>NUCLEOTIDE SEQUENCE [LARGE SCALE GENOMIC DNA]</scope>
    <source>
        <strain evidence="3 4">CPB3-1</strain>
    </source>
</reference>
<dbReference type="Gene3D" id="3.30.70.1890">
    <property type="match status" value="1"/>
</dbReference>
<keyword evidence="4" id="KW-1185">Reference proteome</keyword>
<dbReference type="InterPro" id="IPR049435">
    <property type="entry name" value="Cas_Cas6_C"/>
</dbReference>
<protein>
    <submittedName>
        <fullName evidence="3">CRISPR-associated endoribonuclease Cas6</fullName>
    </submittedName>
</protein>
<comment type="caution">
    <text evidence="3">The sequence shown here is derived from an EMBL/GenBank/DDBJ whole genome shotgun (WGS) entry which is preliminary data.</text>
</comment>
<dbReference type="PANTHER" id="PTHR36984:SF3">
    <property type="entry name" value="CRISPR-ASSOCIATED ENDORIBONUCLEASE CAS6"/>
    <property type="match status" value="1"/>
</dbReference>
<dbReference type="InterPro" id="IPR045747">
    <property type="entry name" value="CRISPR-assoc_prot_Cas6_N_sf"/>
</dbReference>
<evidence type="ECO:0000256" key="1">
    <source>
        <dbReference type="ARBA" id="ARBA00023118"/>
    </source>
</evidence>
<keyword evidence="1" id="KW-0051">Antiviral defense</keyword>
<name>A0ABT0MDZ7_9BACL</name>
<feature type="domain" description="CRISPR associated protein Cas6 C-terminal" evidence="2">
    <location>
        <begin position="112"/>
        <end position="233"/>
    </location>
</feature>
<evidence type="ECO:0000259" key="2">
    <source>
        <dbReference type="Pfam" id="PF01881"/>
    </source>
</evidence>
<dbReference type="NCBIfam" id="TIGR01877">
    <property type="entry name" value="cas_cas6"/>
    <property type="match status" value="1"/>
</dbReference>
<dbReference type="PANTHER" id="PTHR36984">
    <property type="entry name" value="CRISPR-ASSOCIATED ENDORIBONUCLEASE CAS6 1"/>
    <property type="match status" value="1"/>
</dbReference>
<dbReference type="CDD" id="cd21140">
    <property type="entry name" value="Cas6_I-like"/>
    <property type="match status" value="1"/>
</dbReference>
<dbReference type="EMBL" id="JAMAST010000016">
    <property type="protein sequence ID" value="MCL1632494.1"/>
    <property type="molecule type" value="Genomic_DNA"/>
</dbReference>
<proteinExistence type="predicted"/>
<accession>A0ABT0MDZ7</accession>
<organism evidence="3 4">
    <name type="scientific">Sporolactobacillus mangiferae</name>
    <dbReference type="NCBI Taxonomy" id="2940498"/>
    <lineage>
        <taxon>Bacteria</taxon>
        <taxon>Bacillati</taxon>
        <taxon>Bacillota</taxon>
        <taxon>Bacilli</taxon>
        <taxon>Bacillales</taxon>
        <taxon>Sporolactobacillaceae</taxon>
        <taxon>Sporolactobacillus</taxon>
    </lineage>
</organism>
<dbReference type="RefSeq" id="WP_249102255.1">
    <property type="nucleotide sequence ID" value="NZ_JAMAST010000016.1"/>
</dbReference>